<dbReference type="InterPro" id="IPR002178">
    <property type="entry name" value="PTS_EIIA_type-2_dom"/>
</dbReference>
<feature type="domain" description="PTS EIIC type-2" evidence="16">
    <location>
        <begin position="371"/>
        <end position="733"/>
    </location>
</feature>
<feature type="transmembrane region" description="Helical" evidence="13">
    <location>
        <begin position="550"/>
        <end position="570"/>
    </location>
</feature>
<reference evidence="17" key="1">
    <citation type="submission" date="2022-09" db="EMBL/GenBank/DDBJ databases">
        <title>Novel species in genus Arthrobacter.</title>
        <authorList>
            <person name="Liu Y."/>
        </authorList>
    </citation>
    <scope>NUCLEOTIDE SEQUENCE</scope>
    <source>
        <strain evidence="17">Zg-Y815</strain>
    </source>
</reference>
<evidence type="ECO:0000256" key="4">
    <source>
        <dbReference type="ARBA" id="ARBA00022553"/>
    </source>
</evidence>
<dbReference type="PANTHER" id="PTHR30505">
    <property type="entry name" value="FRUCTOSE-LIKE PERMEASE"/>
    <property type="match status" value="1"/>
</dbReference>
<evidence type="ECO:0000256" key="1">
    <source>
        <dbReference type="ARBA" id="ARBA00004429"/>
    </source>
</evidence>
<evidence type="ECO:0000313" key="18">
    <source>
        <dbReference type="Proteomes" id="UP001059859"/>
    </source>
</evidence>
<evidence type="ECO:0000256" key="13">
    <source>
        <dbReference type="SAM" id="Phobius"/>
    </source>
</evidence>
<feature type="region of interest" description="Disordered" evidence="12">
    <location>
        <begin position="193"/>
        <end position="237"/>
    </location>
</feature>
<dbReference type="SUPFAM" id="SSF52794">
    <property type="entry name" value="PTS system IIB component-like"/>
    <property type="match status" value="1"/>
</dbReference>
<feature type="transmembrane region" description="Helical" evidence="13">
    <location>
        <begin position="518"/>
        <end position="543"/>
    </location>
</feature>
<dbReference type="SUPFAM" id="SSF55804">
    <property type="entry name" value="Phoshotransferase/anion transport protein"/>
    <property type="match status" value="1"/>
</dbReference>
<dbReference type="InterPro" id="IPR013014">
    <property type="entry name" value="PTS_EIIC_2"/>
</dbReference>
<evidence type="ECO:0000256" key="6">
    <source>
        <dbReference type="ARBA" id="ARBA00022679"/>
    </source>
</evidence>
<evidence type="ECO:0000256" key="12">
    <source>
        <dbReference type="SAM" id="MobiDB-lite"/>
    </source>
</evidence>
<dbReference type="Pfam" id="PF00359">
    <property type="entry name" value="PTS_EIIA_2"/>
    <property type="match status" value="1"/>
</dbReference>
<keyword evidence="7" id="KW-0598">Phosphotransferase system</keyword>
<evidence type="ECO:0000256" key="3">
    <source>
        <dbReference type="ARBA" id="ARBA00022475"/>
    </source>
</evidence>
<dbReference type="InterPro" id="IPR013011">
    <property type="entry name" value="PTS_EIIB_2"/>
</dbReference>
<protein>
    <submittedName>
        <fullName evidence="17">Fructose-specific PTS transporter subunit EIIC</fullName>
    </submittedName>
</protein>
<dbReference type="PROSITE" id="PS51094">
    <property type="entry name" value="PTS_EIIA_TYPE_2"/>
    <property type="match status" value="1"/>
</dbReference>
<gene>
    <name evidence="17" type="ORF">N2K95_00645</name>
</gene>
<sequence>MSDLITPDLVTLDENLGKDKGDIIGHLARGVVAAGRATSYEDLYADAMARESKTATGVPGGIAIPHCRSAAVTQPTLAMARIRPSVDWGAKDGPADIVFFIAAPEGADQEHLQLLAKLARSLIRKDFTASLRTATSPAQIVELVDGALGLGPAQPSAMTAGGGTGATAAGATAAGATAAGATAAGATAAGASGATAAGSDVGSRSGSQPDGTDDGGHGANAPASAGGTGATETDTSRSRHLVAVTACPTGIAHTYMAADSLAAAAAERGVDLQVETQGSAKSTPLDPTVIRNAEAVIFAVDVDVRDKARFAGKPVISGPVKRGIDEPGVMIDEALNAVNDPNARRVSGGGGGGEDEGGSGGGGGEGFGGQLKRALLTGVSYMIPFVAGGGLLIALGFLLGGYELALSVDDVANGDRMLDGTSLLSPPPEGIIAYLGAVFWKIGSLSMGFLVPALAGYIAYALADRPGIAPGFTAGAVAVFMDAGFIGGIIGGLLAGYAARWIGGWNVPSWMRGLMPVVIIPLLASIIASGLMMLVLGGPIAALTQGLNNWLTGLTGVAAIGLGIILGLMMGSDLGGPINKVAYAFAVAGLGEGSFDNQVPWEIMAAVMAAGMVPPLGMAFASTVLAKNQFSMALRENGKAAWLLGAAFISEGAIPFAAADFFRVIPSTMLGGAVAGAICLGTGVTSQAPHGGIFVFFAIGNLLMFIVAILAGAAVTGFVYVALKRYVKPRKKAEEPAIA</sequence>
<evidence type="ECO:0000256" key="8">
    <source>
        <dbReference type="ARBA" id="ARBA00022692"/>
    </source>
</evidence>
<dbReference type="NCBIfam" id="TIGR00848">
    <property type="entry name" value="fruA"/>
    <property type="match status" value="1"/>
</dbReference>
<dbReference type="Proteomes" id="UP001059859">
    <property type="component" value="Chromosome"/>
</dbReference>
<feature type="domain" description="PTS EIIB type-2" evidence="15">
    <location>
        <begin position="241"/>
        <end position="336"/>
    </location>
</feature>
<feature type="transmembrane region" description="Helical" evidence="13">
    <location>
        <begin position="640"/>
        <end position="659"/>
    </location>
</feature>
<dbReference type="InterPro" id="IPR016152">
    <property type="entry name" value="PTrfase/Anion_transptr"/>
</dbReference>
<dbReference type="InterPro" id="IPR003353">
    <property type="entry name" value="PTS_IIB_fruc"/>
</dbReference>
<evidence type="ECO:0000256" key="10">
    <source>
        <dbReference type="ARBA" id="ARBA00022989"/>
    </source>
</evidence>
<evidence type="ECO:0000259" key="14">
    <source>
        <dbReference type="PROSITE" id="PS51094"/>
    </source>
</evidence>
<feature type="region of interest" description="Disordered" evidence="12">
    <location>
        <begin position="340"/>
        <end position="364"/>
    </location>
</feature>
<keyword evidence="11 13" id="KW-0472">Membrane</keyword>
<keyword evidence="10 13" id="KW-1133">Transmembrane helix</keyword>
<dbReference type="Gene3D" id="3.40.930.10">
    <property type="entry name" value="Mannitol-specific EII, Chain A"/>
    <property type="match status" value="1"/>
</dbReference>
<dbReference type="NCBIfam" id="TIGR01427">
    <property type="entry name" value="PTS_IIC_fructo"/>
    <property type="match status" value="1"/>
</dbReference>
<comment type="subcellular location">
    <subcellularLocation>
        <location evidence="1">Cell inner membrane</location>
        <topology evidence="1">Multi-pass membrane protein</topology>
    </subcellularLocation>
</comment>
<dbReference type="InterPro" id="IPR004715">
    <property type="entry name" value="PTS_IIA_fruc"/>
</dbReference>
<keyword evidence="2" id="KW-0813">Transport</keyword>
<evidence type="ECO:0000256" key="2">
    <source>
        <dbReference type="ARBA" id="ARBA00022448"/>
    </source>
</evidence>
<dbReference type="InterPro" id="IPR006327">
    <property type="entry name" value="PTS_IIC_fruc"/>
</dbReference>
<evidence type="ECO:0000256" key="9">
    <source>
        <dbReference type="ARBA" id="ARBA00022777"/>
    </source>
</evidence>
<feature type="domain" description="PTS EIIA type-2" evidence="14">
    <location>
        <begin position="3"/>
        <end position="147"/>
    </location>
</feature>
<feature type="transmembrane region" description="Helical" evidence="13">
    <location>
        <begin position="693"/>
        <end position="723"/>
    </location>
</feature>
<keyword evidence="4" id="KW-0597">Phosphoprotein</keyword>
<keyword evidence="5" id="KW-0762">Sugar transport</keyword>
<dbReference type="PROSITE" id="PS51099">
    <property type="entry name" value="PTS_EIIB_TYPE_2"/>
    <property type="match status" value="1"/>
</dbReference>
<evidence type="ECO:0000256" key="5">
    <source>
        <dbReference type="ARBA" id="ARBA00022597"/>
    </source>
</evidence>
<dbReference type="PANTHER" id="PTHR30505:SF0">
    <property type="entry name" value="FRUCTOSE-LIKE PTS SYSTEM EIIBC COMPONENT-RELATED"/>
    <property type="match status" value="1"/>
</dbReference>
<keyword evidence="3" id="KW-1003">Cell membrane</keyword>
<keyword evidence="9" id="KW-0418">Kinase</keyword>
<accession>A0ABY5YQ92</accession>
<organism evidence="17 18">
    <name type="scientific">Arthrobacter zhaoxinii</name>
    <dbReference type="NCBI Taxonomy" id="2964616"/>
    <lineage>
        <taxon>Bacteria</taxon>
        <taxon>Bacillati</taxon>
        <taxon>Actinomycetota</taxon>
        <taxon>Actinomycetes</taxon>
        <taxon>Micrococcales</taxon>
        <taxon>Micrococcaceae</taxon>
        <taxon>Arthrobacter</taxon>
    </lineage>
</organism>
<dbReference type="NCBIfam" id="TIGR00829">
    <property type="entry name" value="FRU"/>
    <property type="match status" value="1"/>
</dbReference>
<evidence type="ECO:0000256" key="7">
    <source>
        <dbReference type="ARBA" id="ARBA00022683"/>
    </source>
</evidence>
<keyword evidence="18" id="KW-1185">Reference proteome</keyword>
<feature type="transmembrane region" description="Helical" evidence="13">
    <location>
        <begin position="472"/>
        <end position="498"/>
    </location>
</feature>
<dbReference type="CDD" id="cd05569">
    <property type="entry name" value="PTS_IIB_fructose"/>
    <property type="match status" value="1"/>
</dbReference>
<keyword evidence="8 13" id="KW-0812">Transmembrane</keyword>
<feature type="transmembrane region" description="Helical" evidence="13">
    <location>
        <begin position="431"/>
        <end position="460"/>
    </location>
</feature>
<feature type="transmembrane region" description="Helical" evidence="13">
    <location>
        <begin position="603"/>
        <end position="628"/>
    </location>
</feature>
<dbReference type="PROSITE" id="PS51104">
    <property type="entry name" value="PTS_EIIC_TYPE_2"/>
    <property type="match status" value="1"/>
</dbReference>
<keyword evidence="6" id="KW-0808">Transferase</keyword>
<dbReference type="CDD" id="cd00211">
    <property type="entry name" value="PTS_IIA_fru"/>
    <property type="match status" value="1"/>
</dbReference>
<feature type="compositionally biased region" description="Gly residues" evidence="12">
    <location>
        <begin position="347"/>
        <end position="364"/>
    </location>
</feature>
<dbReference type="InterPro" id="IPR050864">
    <property type="entry name" value="Bacterial_PTS_Sugar_Transport"/>
</dbReference>
<evidence type="ECO:0000313" key="17">
    <source>
        <dbReference type="EMBL" id="UWX97254.1"/>
    </source>
</evidence>
<name>A0ABY5YQ92_9MICC</name>
<evidence type="ECO:0000256" key="11">
    <source>
        <dbReference type="ARBA" id="ARBA00023136"/>
    </source>
</evidence>
<dbReference type="EMBL" id="CP104275">
    <property type="protein sequence ID" value="UWX97254.1"/>
    <property type="molecule type" value="Genomic_DNA"/>
</dbReference>
<dbReference type="Gene3D" id="3.40.50.2300">
    <property type="match status" value="1"/>
</dbReference>
<dbReference type="Pfam" id="PF02302">
    <property type="entry name" value="PTS_IIB"/>
    <property type="match status" value="1"/>
</dbReference>
<evidence type="ECO:0000259" key="15">
    <source>
        <dbReference type="PROSITE" id="PS51099"/>
    </source>
</evidence>
<evidence type="ECO:0000259" key="16">
    <source>
        <dbReference type="PROSITE" id="PS51104"/>
    </source>
</evidence>
<dbReference type="InterPro" id="IPR003501">
    <property type="entry name" value="PTS_EIIB_2/3"/>
</dbReference>
<proteinExistence type="predicted"/>
<dbReference type="InterPro" id="IPR036095">
    <property type="entry name" value="PTS_EIIB-like_sf"/>
</dbReference>
<dbReference type="RefSeq" id="WP_260652478.1">
    <property type="nucleotide sequence ID" value="NZ_CP104275.1"/>
</dbReference>
<feature type="transmembrane region" description="Helical" evidence="13">
    <location>
        <begin position="381"/>
        <end position="402"/>
    </location>
</feature>